<reference evidence="3" key="1">
    <citation type="journal article" date="2015" name="PeerJ">
        <title>First genomic representation of candidate bacterial phylum KSB3 points to enhanced environmental sensing as a trigger of wastewater bulking.</title>
        <authorList>
            <person name="Sekiguchi Y."/>
            <person name="Ohashi A."/>
            <person name="Parks D.H."/>
            <person name="Yamauchi T."/>
            <person name="Tyson G.W."/>
            <person name="Hugenholtz P."/>
        </authorList>
    </citation>
    <scope>NUCLEOTIDE SEQUENCE [LARGE SCALE GENOMIC DNA]</scope>
</reference>
<feature type="compositionally biased region" description="Polar residues" evidence="1">
    <location>
        <begin position="174"/>
        <end position="192"/>
    </location>
</feature>
<evidence type="ECO:0000256" key="1">
    <source>
        <dbReference type="SAM" id="MobiDB-lite"/>
    </source>
</evidence>
<dbReference type="EMBL" id="DF820473">
    <property type="protein sequence ID" value="GAK60570.1"/>
    <property type="molecule type" value="Genomic_DNA"/>
</dbReference>
<keyword evidence="4" id="KW-1185">Reference proteome</keyword>
<evidence type="ECO:0000256" key="2">
    <source>
        <dbReference type="SAM" id="Phobius"/>
    </source>
</evidence>
<evidence type="ECO:0000313" key="4">
    <source>
        <dbReference type="Proteomes" id="UP000030661"/>
    </source>
</evidence>
<feature type="region of interest" description="Disordered" evidence="1">
    <location>
        <begin position="77"/>
        <end position="98"/>
    </location>
</feature>
<keyword evidence="2" id="KW-0472">Membrane</keyword>
<keyword evidence="2" id="KW-1133">Transmembrane helix</keyword>
<feature type="compositionally biased region" description="Polar residues" evidence="1">
    <location>
        <begin position="78"/>
        <end position="95"/>
    </location>
</feature>
<dbReference type="HOGENOM" id="CLU_445282_0_0_0"/>
<organism evidence="3">
    <name type="scientific">Vecturithrix granuli</name>
    <dbReference type="NCBI Taxonomy" id="1499967"/>
    <lineage>
        <taxon>Bacteria</taxon>
        <taxon>Candidatus Moduliflexota</taxon>
        <taxon>Candidatus Vecturitrichia</taxon>
        <taxon>Candidatus Vecturitrichales</taxon>
        <taxon>Candidatus Vecturitrichaceae</taxon>
        <taxon>Candidatus Vecturithrix</taxon>
    </lineage>
</organism>
<sequence length="613" mass="69245">MSQEHYHVEFRGEIQQGQSVQDVTQRLISMFGLKSQYLEQVFAGRQPLMVKEHVSYEEALKYKTAFERAGTICHIEPVQTQKSATSQSPRPQNASDQERRYHVVFSGKIAAGHNIEQVKQQLVQLFKTDRARIDKLFTGKPVRIRENLPHQAALQYQKALERAGAICSIEPVEEQTTQSKSEQTSPASQQPSLAKKQKIPEPALAPITDVSSIINQYRSQVQNRDILRLAPRIPTEVLVLANKTYAYAFNRHTEKSFAAIDLVALGYGLLLTEKRLYLYEKPHKPLNFKLSDIQSIEIRVAKLHINGREVMSVPPELREEMPILVDLIRQIANFYAQHPAKTEEASAVLAQAEELSSASGVPVQSERPSSVSGRGKKWLFAVAGALLVIAIAVVGYFQLRGPTLPQEALIKTLVQEFTRDKHITVNLVSVGQIGKFDSQQNSLPVQVSVSGQCSNMMFLKDLELQLSPNAHEKWYIGQPELFAFEYLLCPLSDEEISAVLDAEIEKELTYVRRAYTKENKVLLIPINALLMEIGIKVPALKEIIIKYKDIYTQKIAGVETNFAYQNFSDVEIFLSRDHEGNWTIGGMEALQKLDATIQEYIKKVEEFAAQMKR</sequence>
<feature type="transmembrane region" description="Helical" evidence="2">
    <location>
        <begin position="378"/>
        <end position="397"/>
    </location>
</feature>
<gene>
    <name evidence="3" type="ORF">U27_00467</name>
</gene>
<dbReference type="Proteomes" id="UP000030661">
    <property type="component" value="Unassembled WGS sequence"/>
</dbReference>
<proteinExistence type="predicted"/>
<keyword evidence="2" id="KW-0812">Transmembrane</keyword>
<dbReference type="eggNOG" id="COG3152">
    <property type="taxonomic scope" value="Bacteria"/>
</dbReference>
<dbReference type="AlphaFoldDB" id="A0A081C7L5"/>
<feature type="region of interest" description="Disordered" evidence="1">
    <location>
        <begin position="172"/>
        <end position="198"/>
    </location>
</feature>
<name>A0A081C7L5_VECG1</name>
<protein>
    <submittedName>
        <fullName evidence="3">Uncharacterized protein</fullName>
    </submittedName>
</protein>
<dbReference type="STRING" id="1499967.U27_00467"/>
<accession>A0A081C7L5</accession>
<evidence type="ECO:0000313" key="3">
    <source>
        <dbReference type="EMBL" id="GAK60570.1"/>
    </source>
</evidence>